<gene>
    <name evidence="8" type="ORF">KGQ19_31390</name>
</gene>
<comment type="caution">
    <text evidence="8">The sequence shown here is derived from an EMBL/GenBank/DDBJ whole genome shotgun (WGS) entry which is preliminary data.</text>
</comment>
<dbReference type="Pfam" id="PF04542">
    <property type="entry name" value="Sigma70_r2"/>
    <property type="match status" value="1"/>
</dbReference>
<feature type="domain" description="RNA polymerase sigma factor 70 region 4 type 2" evidence="7">
    <location>
        <begin position="144"/>
        <end position="195"/>
    </location>
</feature>
<dbReference type="InterPro" id="IPR013324">
    <property type="entry name" value="RNA_pol_sigma_r3/r4-like"/>
</dbReference>
<dbReference type="Gene3D" id="1.10.1740.10">
    <property type="match status" value="1"/>
</dbReference>
<keyword evidence="9" id="KW-1185">Reference proteome</keyword>
<accession>A0ABS5KZ76</accession>
<keyword evidence="3" id="KW-0731">Sigma factor</keyword>
<dbReference type="InterPro" id="IPR014284">
    <property type="entry name" value="RNA_pol_sigma-70_dom"/>
</dbReference>
<dbReference type="InterPro" id="IPR039425">
    <property type="entry name" value="RNA_pol_sigma-70-like"/>
</dbReference>
<proteinExistence type="inferred from homology"/>
<dbReference type="EMBL" id="JAAFYZ010000137">
    <property type="protein sequence ID" value="MBS2551383.1"/>
    <property type="molecule type" value="Genomic_DNA"/>
</dbReference>
<evidence type="ECO:0000259" key="6">
    <source>
        <dbReference type="Pfam" id="PF04542"/>
    </source>
</evidence>
<dbReference type="Pfam" id="PF08281">
    <property type="entry name" value="Sigma70_r4_2"/>
    <property type="match status" value="1"/>
</dbReference>
<evidence type="ECO:0000259" key="7">
    <source>
        <dbReference type="Pfam" id="PF08281"/>
    </source>
</evidence>
<dbReference type="NCBIfam" id="TIGR02937">
    <property type="entry name" value="sigma70-ECF"/>
    <property type="match status" value="1"/>
</dbReference>
<reference evidence="8 9" key="1">
    <citation type="submission" date="2020-02" db="EMBL/GenBank/DDBJ databases">
        <title>Acidophilic actinobacteria isolated from forest soil.</title>
        <authorList>
            <person name="Golinska P."/>
        </authorList>
    </citation>
    <scope>NUCLEOTIDE SEQUENCE [LARGE SCALE GENOMIC DNA]</scope>
    <source>
        <strain evidence="8 9">NL8</strain>
    </source>
</reference>
<comment type="similarity">
    <text evidence="1">Belongs to the sigma-70 factor family. ECF subfamily.</text>
</comment>
<dbReference type="Gene3D" id="1.10.10.10">
    <property type="entry name" value="Winged helix-like DNA-binding domain superfamily/Winged helix DNA-binding domain"/>
    <property type="match status" value="1"/>
</dbReference>
<evidence type="ECO:0000256" key="5">
    <source>
        <dbReference type="SAM" id="MobiDB-lite"/>
    </source>
</evidence>
<protein>
    <submittedName>
        <fullName evidence="8">Sigma-70 family RNA polymerase sigma factor</fullName>
    </submittedName>
</protein>
<evidence type="ECO:0000256" key="2">
    <source>
        <dbReference type="ARBA" id="ARBA00023015"/>
    </source>
</evidence>
<dbReference type="InterPro" id="IPR036388">
    <property type="entry name" value="WH-like_DNA-bd_sf"/>
</dbReference>
<dbReference type="InterPro" id="IPR013325">
    <property type="entry name" value="RNA_pol_sigma_r2"/>
</dbReference>
<evidence type="ECO:0000256" key="1">
    <source>
        <dbReference type="ARBA" id="ARBA00010641"/>
    </source>
</evidence>
<dbReference type="InterPro" id="IPR007627">
    <property type="entry name" value="RNA_pol_sigma70_r2"/>
</dbReference>
<evidence type="ECO:0000313" key="8">
    <source>
        <dbReference type="EMBL" id="MBS2551383.1"/>
    </source>
</evidence>
<dbReference type="SUPFAM" id="SSF88946">
    <property type="entry name" value="Sigma2 domain of RNA polymerase sigma factors"/>
    <property type="match status" value="1"/>
</dbReference>
<feature type="region of interest" description="Disordered" evidence="5">
    <location>
        <begin position="1"/>
        <end position="36"/>
    </location>
</feature>
<feature type="domain" description="RNA polymerase sigma-70 region 2" evidence="6">
    <location>
        <begin position="42"/>
        <end position="108"/>
    </location>
</feature>
<dbReference type="RefSeq" id="WP_212015855.1">
    <property type="nucleotide sequence ID" value="NZ_JAAFYZ010000137.1"/>
</dbReference>
<evidence type="ECO:0000256" key="3">
    <source>
        <dbReference type="ARBA" id="ARBA00023082"/>
    </source>
</evidence>
<evidence type="ECO:0000256" key="4">
    <source>
        <dbReference type="ARBA" id="ARBA00023163"/>
    </source>
</evidence>
<name>A0ABS5KZ76_9ACTN</name>
<keyword evidence="2" id="KW-0805">Transcription regulation</keyword>
<dbReference type="PANTHER" id="PTHR43133:SF25">
    <property type="entry name" value="RNA POLYMERASE SIGMA FACTOR RFAY-RELATED"/>
    <property type="match status" value="1"/>
</dbReference>
<dbReference type="PANTHER" id="PTHR43133">
    <property type="entry name" value="RNA POLYMERASE ECF-TYPE SIGMA FACTO"/>
    <property type="match status" value="1"/>
</dbReference>
<dbReference type="SUPFAM" id="SSF88659">
    <property type="entry name" value="Sigma3 and sigma4 domains of RNA polymerase sigma factors"/>
    <property type="match status" value="1"/>
</dbReference>
<keyword evidence="4" id="KW-0804">Transcription</keyword>
<dbReference type="InterPro" id="IPR013249">
    <property type="entry name" value="RNA_pol_sigma70_r4_t2"/>
</dbReference>
<sequence length="209" mass="23469">MSETTTQRPKRPRDQPRTEPTHPPGPRRPAPDHDPAAGFEQLYRATIDAVTAYFARRTTDPQTVADLTADTFVEAITSYSTFDPRRGTARAWLFGIARRVFAKHCETDARQRERAVRLAGRRDLAADHVEELLDRIDAERAGRALVTELTRLPELDRQAVELVDLAGLKAKEAARVLGISAGALRMRLMRARTRLRRAHDPRPESGVTS</sequence>
<evidence type="ECO:0000313" key="9">
    <source>
        <dbReference type="Proteomes" id="UP000730482"/>
    </source>
</evidence>
<organism evidence="8 9">
    <name type="scientific">Catenulispora pinistramenti</name>
    <dbReference type="NCBI Taxonomy" id="2705254"/>
    <lineage>
        <taxon>Bacteria</taxon>
        <taxon>Bacillati</taxon>
        <taxon>Actinomycetota</taxon>
        <taxon>Actinomycetes</taxon>
        <taxon>Catenulisporales</taxon>
        <taxon>Catenulisporaceae</taxon>
        <taxon>Catenulispora</taxon>
    </lineage>
</organism>
<dbReference type="Proteomes" id="UP000730482">
    <property type="component" value="Unassembled WGS sequence"/>
</dbReference>